<feature type="non-terminal residue" evidence="1">
    <location>
        <position position="20"/>
    </location>
</feature>
<proteinExistence type="predicted"/>
<dbReference type="EMBL" id="UOFG01000274">
    <property type="protein sequence ID" value="VAW66432.1"/>
    <property type="molecule type" value="Genomic_DNA"/>
</dbReference>
<accession>A0A3B0XT90</accession>
<organism evidence="1">
    <name type="scientific">hydrothermal vent metagenome</name>
    <dbReference type="NCBI Taxonomy" id="652676"/>
    <lineage>
        <taxon>unclassified sequences</taxon>
        <taxon>metagenomes</taxon>
        <taxon>ecological metagenomes</taxon>
    </lineage>
</organism>
<reference evidence="1" key="1">
    <citation type="submission" date="2018-06" db="EMBL/GenBank/DDBJ databases">
        <authorList>
            <person name="Zhirakovskaya E."/>
        </authorList>
    </citation>
    <scope>NUCLEOTIDE SEQUENCE</scope>
</reference>
<evidence type="ECO:0000313" key="1">
    <source>
        <dbReference type="EMBL" id="VAW66432.1"/>
    </source>
</evidence>
<gene>
    <name evidence="1" type="ORF">MNBD_GAMMA11-3457</name>
</gene>
<protein>
    <submittedName>
        <fullName evidence="1">Uncharacterized protein</fullName>
    </submittedName>
</protein>
<dbReference type="AlphaFoldDB" id="A0A3B0XT90"/>
<sequence>MHEVRLSTRALKVKSLGKIA</sequence>
<name>A0A3B0XT90_9ZZZZ</name>